<feature type="binding site" evidence="7">
    <location>
        <position position="145"/>
    </location>
    <ligand>
        <name>Zn(2+)</name>
        <dbReference type="ChEBI" id="CHEBI:29105"/>
    </ligand>
</feature>
<dbReference type="GO" id="GO:1900376">
    <property type="term" value="P:regulation of secondary metabolite biosynthetic process"/>
    <property type="evidence" value="ECO:0007669"/>
    <property type="project" value="TreeGrafter"/>
</dbReference>
<protein>
    <recommendedName>
        <fullName evidence="11">Transcriptional repressor</fullName>
    </recommendedName>
</protein>
<keyword evidence="6" id="KW-0804">Transcription</keyword>
<dbReference type="SUPFAM" id="SSF46785">
    <property type="entry name" value="Winged helix' DNA-binding domain"/>
    <property type="match status" value="1"/>
</dbReference>
<keyword evidence="5" id="KW-0238">DNA-binding</keyword>
<keyword evidence="7" id="KW-0479">Metal-binding</keyword>
<dbReference type="GO" id="GO:0045892">
    <property type="term" value="P:negative regulation of DNA-templated transcription"/>
    <property type="evidence" value="ECO:0007669"/>
    <property type="project" value="TreeGrafter"/>
</dbReference>
<evidence type="ECO:0000256" key="4">
    <source>
        <dbReference type="ARBA" id="ARBA00023015"/>
    </source>
</evidence>
<feature type="binding site" evidence="7">
    <location>
        <position position="102"/>
    </location>
    <ligand>
        <name>Zn(2+)</name>
        <dbReference type="ChEBI" id="CHEBI:29105"/>
    </ligand>
</feature>
<dbReference type="Pfam" id="PF01475">
    <property type="entry name" value="FUR"/>
    <property type="match status" value="1"/>
</dbReference>
<comment type="cofactor">
    <cofactor evidence="8">
        <name>Mn(2+)</name>
        <dbReference type="ChEBI" id="CHEBI:29035"/>
    </cofactor>
    <cofactor evidence="8">
        <name>Fe(2+)</name>
        <dbReference type="ChEBI" id="CHEBI:29033"/>
    </cofactor>
    <text evidence="8">Binds 1 Mn(2+) or Fe(2+) ion per subunit.</text>
</comment>
<dbReference type="GO" id="GO:0000976">
    <property type="term" value="F:transcription cis-regulatory region binding"/>
    <property type="evidence" value="ECO:0007669"/>
    <property type="project" value="TreeGrafter"/>
</dbReference>
<evidence type="ECO:0000256" key="2">
    <source>
        <dbReference type="ARBA" id="ARBA00022491"/>
    </source>
</evidence>
<evidence type="ECO:0000256" key="8">
    <source>
        <dbReference type="PIRSR" id="PIRSR602481-2"/>
    </source>
</evidence>
<dbReference type="EMBL" id="MFIX01000203">
    <property type="protein sequence ID" value="OGG01707.1"/>
    <property type="molecule type" value="Genomic_DNA"/>
</dbReference>
<feature type="binding site" evidence="8">
    <location>
        <position position="117"/>
    </location>
    <ligand>
        <name>Fe cation</name>
        <dbReference type="ChEBI" id="CHEBI:24875"/>
    </ligand>
</feature>
<proteinExistence type="inferred from homology"/>
<name>A0A1F5YP18_9BACT</name>
<organism evidence="9 10">
    <name type="scientific">Candidatus Glassbacteria bacterium RIFCSPLOWO2_12_FULL_58_11</name>
    <dbReference type="NCBI Taxonomy" id="1817867"/>
    <lineage>
        <taxon>Bacteria</taxon>
        <taxon>Candidatus Glassiibacteriota</taxon>
    </lineage>
</organism>
<dbReference type="Proteomes" id="UP000179129">
    <property type="component" value="Unassembled WGS sequence"/>
</dbReference>
<dbReference type="CDD" id="cd07153">
    <property type="entry name" value="Fur_like"/>
    <property type="match status" value="1"/>
</dbReference>
<comment type="cofactor">
    <cofactor evidence="7">
        <name>Zn(2+)</name>
        <dbReference type="ChEBI" id="CHEBI:29105"/>
    </cofactor>
    <text evidence="7">Binds 1 zinc ion per subunit.</text>
</comment>
<evidence type="ECO:0000256" key="5">
    <source>
        <dbReference type="ARBA" id="ARBA00023125"/>
    </source>
</evidence>
<keyword evidence="2" id="KW-0678">Repressor</keyword>
<feature type="binding site" evidence="7">
    <location>
        <position position="105"/>
    </location>
    <ligand>
        <name>Zn(2+)</name>
        <dbReference type="ChEBI" id="CHEBI:29105"/>
    </ligand>
</feature>
<dbReference type="InterPro" id="IPR036388">
    <property type="entry name" value="WH-like_DNA-bd_sf"/>
</dbReference>
<dbReference type="PANTHER" id="PTHR33202">
    <property type="entry name" value="ZINC UPTAKE REGULATION PROTEIN"/>
    <property type="match status" value="1"/>
</dbReference>
<dbReference type="InterPro" id="IPR036390">
    <property type="entry name" value="WH_DNA-bd_sf"/>
</dbReference>
<keyword evidence="4" id="KW-0805">Transcription regulation</keyword>
<comment type="similarity">
    <text evidence="1">Belongs to the Fur family.</text>
</comment>
<dbReference type="AlphaFoldDB" id="A0A1F5YP18"/>
<evidence type="ECO:0000256" key="3">
    <source>
        <dbReference type="ARBA" id="ARBA00022833"/>
    </source>
</evidence>
<dbReference type="GO" id="GO:0003700">
    <property type="term" value="F:DNA-binding transcription factor activity"/>
    <property type="evidence" value="ECO:0007669"/>
    <property type="project" value="InterPro"/>
</dbReference>
<dbReference type="GO" id="GO:0008270">
    <property type="term" value="F:zinc ion binding"/>
    <property type="evidence" value="ECO:0007669"/>
    <property type="project" value="TreeGrafter"/>
</dbReference>
<comment type="caution">
    <text evidence="9">The sequence shown here is derived from an EMBL/GenBank/DDBJ whole genome shotgun (WGS) entry which is preliminary data.</text>
</comment>
<dbReference type="PANTHER" id="PTHR33202:SF8">
    <property type="entry name" value="PEROXIDE-RESPONSIVE REPRESSOR PERR"/>
    <property type="match status" value="1"/>
</dbReference>
<accession>A0A1F5YP18</accession>
<dbReference type="InterPro" id="IPR002481">
    <property type="entry name" value="FUR"/>
</dbReference>
<evidence type="ECO:0000313" key="9">
    <source>
        <dbReference type="EMBL" id="OGG01707.1"/>
    </source>
</evidence>
<dbReference type="Gene3D" id="3.30.1490.190">
    <property type="match status" value="1"/>
</dbReference>
<evidence type="ECO:0000256" key="1">
    <source>
        <dbReference type="ARBA" id="ARBA00007957"/>
    </source>
</evidence>
<dbReference type="Gene3D" id="1.10.10.10">
    <property type="entry name" value="Winged helix-like DNA-binding domain superfamily/Winged helix DNA-binding domain"/>
    <property type="match status" value="1"/>
</dbReference>
<gene>
    <name evidence="9" type="ORF">A3F83_00340</name>
</gene>
<dbReference type="STRING" id="1817867.A3F83_00340"/>
<keyword evidence="3 7" id="KW-0862">Zinc</keyword>
<evidence type="ECO:0000313" key="10">
    <source>
        <dbReference type="Proteomes" id="UP000179129"/>
    </source>
</evidence>
<sequence length="149" mass="16951">MEKNAAEQDLRLEAFVRASRNAGIKLTHQRLEIFREIAASSEHPDVDTVFRKVRGRIPTLALDTVYRTFAVLEREKVLARVSLFSDKARFDPNTEPHHHFVCTKCGLVRDFYSGQTEDFRIPESVKSWGAVDAVYIELRGICRACGGNL</sequence>
<keyword evidence="8" id="KW-0408">Iron</keyword>
<evidence type="ECO:0008006" key="11">
    <source>
        <dbReference type="Google" id="ProtNLM"/>
    </source>
</evidence>
<dbReference type="InterPro" id="IPR043135">
    <property type="entry name" value="Fur_C"/>
</dbReference>
<feature type="binding site" evidence="7">
    <location>
        <position position="142"/>
    </location>
    <ligand>
        <name>Zn(2+)</name>
        <dbReference type="ChEBI" id="CHEBI:29105"/>
    </ligand>
</feature>
<reference evidence="9 10" key="1">
    <citation type="journal article" date="2016" name="Nat. Commun.">
        <title>Thousands of microbial genomes shed light on interconnected biogeochemical processes in an aquifer system.</title>
        <authorList>
            <person name="Anantharaman K."/>
            <person name="Brown C.T."/>
            <person name="Hug L.A."/>
            <person name="Sharon I."/>
            <person name="Castelle C.J."/>
            <person name="Probst A.J."/>
            <person name="Thomas B.C."/>
            <person name="Singh A."/>
            <person name="Wilkins M.J."/>
            <person name="Karaoz U."/>
            <person name="Brodie E.L."/>
            <person name="Williams K.H."/>
            <person name="Hubbard S.S."/>
            <person name="Banfield J.F."/>
        </authorList>
    </citation>
    <scope>NUCLEOTIDE SEQUENCE [LARGE SCALE GENOMIC DNA]</scope>
</reference>
<evidence type="ECO:0000256" key="6">
    <source>
        <dbReference type="ARBA" id="ARBA00023163"/>
    </source>
</evidence>
<evidence type="ECO:0000256" key="7">
    <source>
        <dbReference type="PIRSR" id="PIRSR602481-1"/>
    </source>
</evidence>